<feature type="domain" description="J" evidence="1">
    <location>
        <begin position="1"/>
        <end position="64"/>
    </location>
</feature>
<dbReference type="SUPFAM" id="SSF46565">
    <property type="entry name" value="Chaperone J-domain"/>
    <property type="match status" value="1"/>
</dbReference>
<dbReference type="InterPro" id="IPR036869">
    <property type="entry name" value="J_dom_sf"/>
</dbReference>
<protein>
    <submittedName>
        <fullName evidence="2">Mitochondrial import inner membrane translocase-fold, CHAPERONE, PROTEIN TRANSPORT</fullName>
    </submittedName>
</protein>
<sequence length="166" mass="18510">MTTYFINCKNLDELKKAYKAAAMKNHPDMGGDTATMQAINAEYSARFEVLKRSQNEQAAEDTTGRTHATTESAGDFIAIIAALLKLDGLEIELCGRWLWIGGNTREHKEALKAAGCRWSSTKKLWSWHFAEEGMKWHKGTKTMAEIRSKYGSTTFARSTNSDALPA</sequence>
<dbReference type="PROSITE" id="PS50076">
    <property type="entry name" value="DNAJ_2"/>
    <property type="match status" value="1"/>
</dbReference>
<proteinExistence type="predicted"/>
<evidence type="ECO:0000259" key="1">
    <source>
        <dbReference type="PROSITE" id="PS50076"/>
    </source>
</evidence>
<dbReference type="EMBL" id="BK016019">
    <property type="protein sequence ID" value="DAF89993.1"/>
    <property type="molecule type" value="Genomic_DNA"/>
</dbReference>
<name>A0A8S5U681_9CAUD</name>
<reference evidence="2" key="1">
    <citation type="journal article" date="2021" name="Proc. Natl. Acad. Sci. U.S.A.">
        <title>A Catalog of Tens of Thousands of Viruses from Human Metagenomes Reveals Hidden Associations with Chronic Diseases.</title>
        <authorList>
            <person name="Tisza M.J."/>
            <person name="Buck C.B."/>
        </authorList>
    </citation>
    <scope>NUCLEOTIDE SEQUENCE</scope>
    <source>
        <strain evidence="2">CtBCv9</strain>
    </source>
</reference>
<dbReference type="Gene3D" id="1.10.287.110">
    <property type="entry name" value="DnaJ domain"/>
    <property type="match status" value="1"/>
</dbReference>
<evidence type="ECO:0000313" key="2">
    <source>
        <dbReference type="EMBL" id="DAF89993.1"/>
    </source>
</evidence>
<accession>A0A8S5U681</accession>
<dbReference type="InterPro" id="IPR001623">
    <property type="entry name" value="DnaJ_domain"/>
</dbReference>
<organism evidence="2">
    <name type="scientific">Myoviridae sp. ctBCv9</name>
    <dbReference type="NCBI Taxonomy" id="2825045"/>
    <lineage>
        <taxon>Viruses</taxon>
        <taxon>Duplodnaviria</taxon>
        <taxon>Heunggongvirae</taxon>
        <taxon>Uroviricota</taxon>
        <taxon>Caudoviricetes</taxon>
    </lineage>
</organism>